<gene>
    <name evidence="3" type="ORF">ANE_LOCUS9814</name>
</gene>
<proteinExistence type="predicted"/>
<organism evidence="3 4">
    <name type="scientific">Arabis nemorensis</name>
    <dbReference type="NCBI Taxonomy" id="586526"/>
    <lineage>
        <taxon>Eukaryota</taxon>
        <taxon>Viridiplantae</taxon>
        <taxon>Streptophyta</taxon>
        <taxon>Embryophyta</taxon>
        <taxon>Tracheophyta</taxon>
        <taxon>Spermatophyta</taxon>
        <taxon>Magnoliopsida</taxon>
        <taxon>eudicotyledons</taxon>
        <taxon>Gunneridae</taxon>
        <taxon>Pentapetalae</taxon>
        <taxon>rosids</taxon>
        <taxon>malvids</taxon>
        <taxon>Brassicales</taxon>
        <taxon>Brassicaceae</taxon>
        <taxon>Arabideae</taxon>
        <taxon>Arabis</taxon>
    </lineage>
</organism>
<dbReference type="SUPFAM" id="SSF81383">
    <property type="entry name" value="F-box domain"/>
    <property type="match status" value="1"/>
</dbReference>
<dbReference type="EMBL" id="CABITT030000003">
    <property type="protein sequence ID" value="VVA99369.1"/>
    <property type="molecule type" value="Genomic_DNA"/>
</dbReference>
<dbReference type="InterPro" id="IPR001810">
    <property type="entry name" value="F-box_dom"/>
</dbReference>
<dbReference type="InterPro" id="IPR044997">
    <property type="entry name" value="F-box_plant"/>
</dbReference>
<evidence type="ECO:0000313" key="4">
    <source>
        <dbReference type="Proteomes" id="UP000489600"/>
    </source>
</evidence>
<dbReference type="SUPFAM" id="SSF52058">
    <property type="entry name" value="L domain-like"/>
    <property type="match status" value="1"/>
</dbReference>
<dbReference type="InterPro" id="IPR053781">
    <property type="entry name" value="F-box_AtFBL13-like"/>
</dbReference>
<feature type="domain" description="F-box/LRR-repeat protein 15/At3g58940/PEG3-like LRR" evidence="2">
    <location>
        <begin position="119"/>
        <end position="250"/>
    </location>
</feature>
<dbReference type="OrthoDB" id="586691at2759"/>
<dbReference type="PANTHER" id="PTHR32153">
    <property type="entry name" value="OJ000223_09.16 PROTEIN"/>
    <property type="match status" value="1"/>
</dbReference>
<dbReference type="Proteomes" id="UP000489600">
    <property type="component" value="Unassembled WGS sequence"/>
</dbReference>
<keyword evidence="4" id="KW-1185">Reference proteome</keyword>
<accession>A0A565BCP2</accession>
<sequence>MYTLPSSLPLDARGKRVIVENVDRISNLPDDVLLTILTSLFTEEAVKTCILSKRWEDVWKQLPFLKFDMKYTLNYDLTCLATRSNIVAELITKVINNHNGHLLCCTIHHFSYQSRNGMLESWIQSVVHVKHTRTLVLYNLLGHRKRARVIKFSPNIFSHPTLETLYLNRYDLETAHGFNGCHNLLVLKLEKICVEVGVLNTIIASCPSLKVLVLEISWYHHIGCLKIHNNNLNLLHLACTYINRIEVSAALLDIFSIGCFIPKDNFVLTAPRLLQCSKNYWVGNGNIPDMSYNISHNAPEKENMGYVYVVIEHTNYLLRFISLAVSVDLMNPKEVYMLQQVFVAWDGEIRDLEIFFKHGNVPKEEGESSIGGEQKKMWQKENSFFDPDFRMKVVKMYNFSGSNKEELAFASLLVTKGRVTKKLMIETSSLPAKKKLELEATVAKLKQLPKGIKRLSIECF</sequence>
<dbReference type="Pfam" id="PF00646">
    <property type="entry name" value="F-box"/>
    <property type="match status" value="1"/>
</dbReference>
<evidence type="ECO:0000259" key="1">
    <source>
        <dbReference type="Pfam" id="PF00646"/>
    </source>
</evidence>
<reference evidence="3" key="1">
    <citation type="submission" date="2019-07" db="EMBL/GenBank/DDBJ databases">
        <authorList>
            <person name="Dittberner H."/>
        </authorList>
    </citation>
    <scope>NUCLEOTIDE SEQUENCE [LARGE SCALE GENOMIC DNA]</scope>
</reference>
<evidence type="ECO:0000259" key="2">
    <source>
        <dbReference type="Pfam" id="PF24758"/>
    </source>
</evidence>
<dbReference type="InterPro" id="IPR055411">
    <property type="entry name" value="LRR_FXL15/At3g58940/PEG3-like"/>
</dbReference>
<dbReference type="InterPro" id="IPR036047">
    <property type="entry name" value="F-box-like_dom_sf"/>
</dbReference>
<name>A0A565BCP2_9BRAS</name>
<dbReference type="CDD" id="cd22160">
    <property type="entry name" value="F-box_AtFBL13-like"/>
    <property type="match status" value="1"/>
</dbReference>
<comment type="caution">
    <text evidence="3">The sequence shown here is derived from an EMBL/GenBank/DDBJ whole genome shotgun (WGS) entry which is preliminary data.</text>
</comment>
<feature type="domain" description="F-box" evidence="1">
    <location>
        <begin position="25"/>
        <end position="66"/>
    </location>
</feature>
<dbReference type="Pfam" id="PF24758">
    <property type="entry name" value="LRR_At5g56370"/>
    <property type="match status" value="1"/>
</dbReference>
<evidence type="ECO:0000313" key="3">
    <source>
        <dbReference type="EMBL" id="VVA99369.1"/>
    </source>
</evidence>
<protein>
    <submittedName>
        <fullName evidence="3">Uncharacterized protein</fullName>
    </submittedName>
</protein>
<dbReference type="AlphaFoldDB" id="A0A565BCP2"/>